<dbReference type="InterPro" id="IPR012547">
    <property type="entry name" value="PDDEXK_9"/>
</dbReference>
<dbReference type="Pfam" id="PF08011">
    <property type="entry name" value="PDDEXK_9"/>
    <property type="match status" value="1"/>
</dbReference>
<evidence type="ECO:0000313" key="2">
    <source>
        <dbReference type="Proteomes" id="UP000199602"/>
    </source>
</evidence>
<accession>A0A1H0DTS0</accession>
<dbReference type="AlphaFoldDB" id="A0A1H0DTS0"/>
<gene>
    <name evidence="1" type="ORF">SAMN04488516_1061</name>
</gene>
<keyword evidence="2" id="KW-1185">Reference proteome</keyword>
<reference evidence="1 2" key="1">
    <citation type="submission" date="2016-10" db="EMBL/GenBank/DDBJ databases">
        <authorList>
            <person name="de Groot N.N."/>
        </authorList>
    </citation>
    <scope>NUCLEOTIDE SEQUENCE [LARGE SCALE GENOMIC DNA]</scope>
    <source>
        <strain evidence="1 2">DSM 15269</strain>
    </source>
</reference>
<dbReference type="STRING" id="206665.SAMN04488516_1061"/>
<dbReference type="Proteomes" id="UP000199602">
    <property type="component" value="Unassembled WGS sequence"/>
</dbReference>
<dbReference type="EMBL" id="FNIN01000006">
    <property type="protein sequence ID" value="SDN73423.1"/>
    <property type="molecule type" value="Genomic_DNA"/>
</dbReference>
<sequence>LILNDFVVSTLSYFDAKGKDPENVYLGFIAGMLIGLEPEYKVTTNRESGYGRYDVMVKPKDKQKPAFILELKSLNKTKHKDPKKAIQEALKQINDRGYEKELLAQGYNNITKLAIVSDGKEVWVKEDE</sequence>
<proteinExistence type="predicted"/>
<name>A0A1H0DTS0_9BACT</name>
<evidence type="ECO:0000313" key="1">
    <source>
        <dbReference type="EMBL" id="SDN73423.1"/>
    </source>
</evidence>
<feature type="non-terminal residue" evidence="1">
    <location>
        <position position="1"/>
    </location>
</feature>
<protein>
    <submittedName>
        <fullName evidence="1">PD-(D/E)XK nuclease superfamily protein</fullName>
    </submittedName>
</protein>
<organism evidence="1 2">
    <name type="scientific">Desulfonauticus submarinus</name>
    <dbReference type="NCBI Taxonomy" id="206665"/>
    <lineage>
        <taxon>Bacteria</taxon>
        <taxon>Pseudomonadati</taxon>
        <taxon>Thermodesulfobacteriota</taxon>
        <taxon>Desulfovibrionia</taxon>
        <taxon>Desulfovibrionales</taxon>
        <taxon>Desulfonauticaceae</taxon>
        <taxon>Desulfonauticus</taxon>
    </lineage>
</organism>
<dbReference type="RefSeq" id="WP_200779116.1">
    <property type="nucleotide sequence ID" value="NZ_FNIN01000006.1"/>
</dbReference>